<gene>
    <name evidence="3" type="ORF">CLV72_103244</name>
</gene>
<comment type="caution">
    <text evidence="3">The sequence shown here is derived from an EMBL/GenBank/DDBJ whole genome shotgun (WGS) entry which is preliminary data.</text>
</comment>
<protein>
    <submittedName>
        <fullName evidence="3">Cytochrome P450</fullName>
    </submittedName>
</protein>
<dbReference type="GO" id="GO:0016705">
    <property type="term" value="F:oxidoreductase activity, acting on paired donors, with incorporation or reduction of molecular oxygen"/>
    <property type="evidence" value="ECO:0007669"/>
    <property type="project" value="InterPro"/>
</dbReference>
<dbReference type="GO" id="GO:0005506">
    <property type="term" value="F:iron ion binding"/>
    <property type="evidence" value="ECO:0007669"/>
    <property type="project" value="InterPro"/>
</dbReference>
<dbReference type="CDD" id="cd20623">
    <property type="entry name" value="CYP_unk"/>
    <property type="match status" value="1"/>
</dbReference>
<comment type="similarity">
    <text evidence="1">Belongs to the cytochrome P450 family.</text>
</comment>
<dbReference type="AlphaFoldDB" id="A0A2T0Q729"/>
<feature type="compositionally biased region" description="Low complexity" evidence="2">
    <location>
        <begin position="440"/>
        <end position="463"/>
    </location>
</feature>
<keyword evidence="4" id="KW-1185">Reference proteome</keyword>
<accession>A0A2T0Q729</accession>
<dbReference type="GO" id="GO:0004497">
    <property type="term" value="F:monooxygenase activity"/>
    <property type="evidence" value="ECO:0007669"/>
    <property type="project" value="InterPro"/>
</dbReference>
<dbReference type="OrthoDB" id="4133219at2"/>
<name>A0A2T0Q729_9ACTN</name>
<dbReference type="PANTHER" id="PTHR46696">
    <property type="entry name" value="P450, PUTATIVE (EUROFUNG)-RELATED"/>
    <property type="match status" value="1"/>
</dbReference>
<feature type="region of interest" description="Disordered" evidence="2">
    <location>
        <begin position="419"/>
        <end position="463"/>
    </location>
</feature>
<dbReference type="GO" id="GO:0020037">
    <property type="term" value="F:heme binding"/>
    <property type="evidence" value="ECO:0007669"/>
    <property type="project" value="InterPro"/>
</dbReference>
<dbReference type="InterPro" id="IPR002397">
    <property type="entry name" value="Cyt_P450_B"/>
</dbReference>
<dbReference type="PROSITE" id="PS00086">
    <property type="entry name" value="CYTOCHROME_P450"/>
    <property type="match status" value="1"/>
</dbReference>
<dbReference type="SUPFAM" id="SSF48264">
    <property type="entry name" value="Cytochrome P450"/>
    <property type="match status" value="1"/>
</dbReference>
<evidence type="ECO:0000313" key="4">
    <source>
        <dbReference type="Proteomes" id="UP000237846"/>
    </source>
</evidence>
<dbReference type="Gene3D" id="1.10.630.10">
    <property type="entry name" value="Cytochrome P450"/>
    <property type="match status" value="1"/>
</dbReference>
<dbReference type="InterPro" id="IPR017972">
    <property type="entry name" value="Cyt_P450_CS"/>
</dbReference>
<proteinExistence type="inferred from homology"/>
<dbReference type="EMBL" id="PVZC01000003">
    <property type="protein sequence ID" value="PRX99640.1"/>
    <property type="molecule type" value="Genomic_DNA"/>
</dbReference>
<dbReference type="PANTHER" id="PTHR46696:SF1">
    <property type="entry name" value="CYTOCHROME P450 YJIB-RELATED"/>
    <property type="match status" value="1"/>
</dbReference>
<dbReference type="InterPro" id="IPR036396">
    <property type="entry name" value="Cyt_P450_sf"/>
</dbReference>
<evidence type="ECO:0000256" key="1">
    <source>
        <dbReference type="ARBA" id="ARBA00010617"/>
    </source>
</evidence>
<dbReference type="Proteomes" id="UP000237846">
    <property type="component" value="Unassembled WGS sequence"/>
</dbReference>
<organism evidence="3 4">
    <name type="scientific">Allonocardiopsis opalescens</name>
    <dbReference type="NCBI Taxonomy" id="1144618"/>
    <lineage>
        <taxon>Bacteria</taxon>
        <taxon>Bacillati</taxon>
        <taxon>Actinomycetota</taxon>
        <taxon>Actinomycetes</taxon>
        <taxon>Streptosporangiales</taxon>
        <taxon>Allonocardiopsis</taxon>
    </lineage>
</organism>
<reference evidence="3 4" key="1">
    <citation type="submission" date="2018-03" db="EMBL/GenBank/DDBJ databases">
        <title>Genomic Encyclopedia of Archaeal and Bacterial Type Strains, Phase II (KMG-II): from individual species to whole genera.</title>
        <authorList>
            <person name="Goeker M."/>
        </authorList>
    </citation>
    <scope>NUCLEOTIDE SEQUENCE [LARGE SCALE GENOMIC DNA]</scope>
    <source>
        <strain evidence="3 4">DSM 45601</strain>
    </source>
</reference>
<dbReference type="PRINTS" id="PR00359">
    <property type="entry name" value="BP450"/>
</dbReference>
<dbReference type="RefSeq" id="WP_106244382.1">
    <property type="nucleotide sequence ID" value="NZ_PVZC01000003.1"/>
</dbReference>
<sequence>MTETERSARVPPPGCPLHGQAVPIHGGEAPHDAQALWARLRERFGPVAPIELEPGVAVWLLLGYNENLQVCTNPLTYSRDSRRWREIREGRIGPESPSYPMFMHRPNALHSDGEEHTRYRTAIIRSLDRMAQSRLRLDITELAEGLIDGFAADGEADLVGQYAWQLPLLVLNRMFGQPDDEGHRLCDLVAQVWDTTDEAVDANEELVGYMLAAIERKRRRPGRDIVSWMLADEVGLREDELVQQIMLLVMAAHDPTTNLISNALRVLLTDRGLRSALASSQVQIEDTVDQVLWIDPPVQMLPARYATRDLQLGGREISAGDALIMGYAAAHSDPVLIRDDGSGPYTTVSASRAHLAFGVGPHRCPAPARNIARRITTGGIATLVHRLPDMRLSVAENELQWRPSLFARGLQALPVRFAAQDPPDLPGGDLSWQPTARSVSSPAPAGSTAGRPPTPAGTGPWAGLSTLAGWLRGS</sequence>
<evidence type="ECO:0000256" key="2">
    <source>
        <dbReference type="SAM" id="MobiDB-lite"/>
    </source>
</evidence>
<evidence type="ECO:0000313" key="3">
    <source>
        <dbReference type="EMBL" id="PRX99640.1"/>
    </source>
</evidence>